<dbReference type="SUPFAM" id="SSF53098">
    <property type="entry name" value="Ribonuclease H-like"/>
    <property type="match status" value="1"/>
</dbReference>
<dbReference type="CDD" id="cd09279">
    <property type="entry name" value="RNase_HI_like"/>
    <property type="match status" value="1"/>
</dbReference>
<dbReference type="GO" id="GO:0003676">
    <property type="term" value="F:nucleic acid binding"/>
    <property type="evidence" value="ECO:0007669"/>
    <property type="project" value="InterPro"/>
</dbReference>
<comment type="caution">
    <text evidence="3">The sequence shown here is derived from an EMBL/GenBank/DDBJ whole genome shotgun (WGS) entry which is preliminary data.</text>
</comment>
<evidence type="ECO:0000313" key="4">
    <source>
        <dbReference type="Proteomes" id="UP001168877"/>
    </source>
</evidence>
<feature type="domain" description="RNase H type-1" evidence="2">
    <location>
        <begin position="139"/>
        <end position="268"/>
    </location>
</feature>
<proteinExistence type="predicted"/>
<feature type="region of interest" description="Disordered" evidence="1">
    <location>
        <begin position="60"/>
        <end position="82"/>
    </location>
</feature>
<evidence type="ECO:0000256" key="1">
    <source>
        <dbReference type="SAM" id="MobiDB-lite"/>
    </source>
</evidence>
<dbReference type="PANTHER" id="PTHR48475">
    <property type="entry name" value="RIBONUCLEASE H"/>
    <property type="match status" value="1"/>
</dbReference>
<dbReference type="Proteomes" id="UP001168877">
    <property type="component" value="Unassembled WGS sequence"/>
</dbReference>
<sequence length="281" mass="31202">MIDEIHLSSHKFHQSSVTKQIACKPKPSSTKEATCHLPPFRRRDHQNLLSSVAAVTSFVEKEEDRVEEEEEEEEEEEDREFGEDFGDFWAIANLQTNEKEEFSRLTLSYLLGSLAIWEEGPLAQIDNNIPVPGEEWPPSTCIWTLFVDGASNQHGCGVGIVLVDPEGVETSHCIRFEFRATNNKAEYEALFAGLTVARELGARFLAIKSDSQLIVKQVAGTYQAKGNNMSAYLEKVQQAIKAFQMVKMEQIPRGANHRADVLAKIATGGGQTPPGESGCSF</sequence>
<dbReference type="InterPro" id="IPR036397">
    <property type="entry name" value="RNaseH_sf"/>
</dbReference>
<organism evidence="3 4">
    <name type="scientific">Acer saccharum</name>
    <name type="common">Sugar maple</name>
    <dbReference type="NCBI Taxonomy" id="4024"/>
    <lineage>
        <taxon>Eukaryota</taxon>
        <taxon>Viridiplantae</taxon>
        <taxon>Streptophyta</taxon>
        <taxon>Embryophyta</taxon>
        <taxon>Tracheophyta</taxon>
        <taxon>Spermatophyta</taxon>
        <taxon>Magnoliopsida</taxon>
        <taxon>eudicotyledons</taxon>
        <taxon>Gunneridae</taxon>
        <taxon>Pentapetalae</taxon>
        <taxon>rosids</taxon>
        <taxon>malvids</taxon>
        <taxon>Sapindales</taxon>
        <taxon>Sapindaceae</taxon>
        <taxon>Hippocastanoideae</taxon>
        <taxon>Acereae</taxon>
        <taxon>Acer</taxon>
    </lineage>
</organism>
<dbReference type="AlphaFoldDB" id="A0AA39SBH0"/>
<dbReference type="Pfam" id="PF13456">
    <property type="entry name" value="RVT_3"/>
    <property type="match status" value="1"/>
</dbReference>
<dbReference type="InterPro" id="IPR012337">
    <property type="entry name" value="RNaseH-like_sf"/>
</dbReference>
<evidence type="ECO:0000313" key="3">
    <source>
        <dbReference type="EMBL" id="KAK0591307.1"/>
    </source>
</evidence>
<name>A0AA39SBH0_ACESA</name>
<dbReference type="Gene3D" id="3.30.420.10">
    <property type="entry name" value="Ribonuclease H-like superfamily/Ribonuclease H"/>
    <property type="match status" value="1"/>
</dbReference>
<accession>A0AA39SBH0</accession>
<dbReference type="InterPro" id="IPR002156">
    <property type="entry name" value="RNaseH_domain"/>
</dbReference>
<reference evidence="3" key="2">
    <citation type="submission" date="2023-06" db="EMBL/GenBank/DDBJ databases">
        <authorList>
            <person name="Swenson N.G."/>
            <person name="Wegrzyn J.L."/>
            <person name="Mcevoy S.L."/>
        </authorList>
    </citation>
    <scope>NUCLEOTIDE SEQUENCE</scope>
    <source>
        <strain evidence="3">NS2018</strain>
        <tissue evidence="3">Leaf</tissue>
    </source>
</reference>
<keyword evidence="4" id="KW-1185">Reference proteome</keyword>
<protein>
    <recommendedName>
        <fullName evidence="2">RNase H type-1 domain-containing protein</fullName>
    </recommendedName>
</protein>
<feature type="compositionally biased region" description="Acidic residues" evidence="1">
    <location>
        <begin position="65"/>
        <end position="82"/>
    </location>
</feature>
<dbReference type="EMBL" id="JAUESC010000381">
    <property type="protein sequence ID" value="KAK0591307.1"/>
    <property type="molecule type" value="Genomic_DNA"/>
</dbReference>
<dbReference type="PANTHER" id="PTHR48475:SF2">
    <property type="entry name" value="RIBONUCLEASE H"/>
    <property type="match status" value="1"/>
</dbReference>
<dbReference type="GO" id="GO:0004523">
    <property type="term" value="F:RNA-DNA hybrid ribonuclease activity"/>
    <property type="evidence" value="ECO:0007669"/>
    <property type="project" value="InterPro"/>
</dbReference>
<evidence type="ECO:0000259" key="2">
    <source>
        <dbReference type="PROSITE" id="PS50879"/>
    </source>
</evidence>
<dbReference type="PROSITE" id="PS50879">
    <property type="entry name" value="RNASE_H_1"/>
    <property type="match status" value="1"/>
</dbReference>
<reference evidence="3" key="1">
    <citation type="journal article" date="2022" name="Plant J.">
        <title>Strategies of tolerance reflected in two North American maple genomes.</title>
        <authorList>
            <person name="McEvoy S.L."/>
            <person name="Sezen U.U."/>
            <person name="Trouern-Trend A."/>
            <person name="McMahon S.M."/>
            <person name="Schaberg P.G."/>
            <person name="Yang J."/>
            <person name="Wegrzyn J.L."/>
            <person name="Swenson N.G."/>
        </authorList>
    </citation>
    <scope>NUCLEOTIDE SEQUENCE</scope>
    <source>
        <strain evidence="3">NS2018</strain>
    </source>
</reference>
<gene>
    <name evidence="3" type="ORF">LWI29_038246</name>
</gene>